<sequence>MATSTTRPPTSEERHQRPLDIQTMRASTRRVLAEDAELPSMEEMETLTFRLRGHIIAAVPAVEQMTHSLSEDDTRRACARACARACIGEARMRMRLEPGATLSARIAHAQRLARSINALCDHYENLGGS</sequence>
<accession>A0ABS1PQN4</accession>
<comment type="caution">
    <text evidence="2">The sequence shown here is derived from an EMBL/GenBank/DDBJ whole genome shotgun (WGS) entry which is preliminary data.</text>
</comment>
<keyword evidence="3" id="KW-1185">Reference proteome</keyword>
<protein>
    <submittedName>
        <fullName evidence="2">Uncharacterized protein</fullName>
    </submittedName>
</protein>
<evidence type="ECO:0000313" key="2">
    <source>
        <dbReference type="EMBL" id="MBL1114435.1"/>
    </source>
</evidence>
<proteinExistence type="predicted"/>
<feature type="region of interest" description="Disordered" evidence="1">
    <location>
        <begin position="1"/>
        <end position="20"/>
    </location>
</feature>
<reference evidence="2 3" key="1">
    <citation type="submission" date="2021-01" db="EMBL/GenBank/DDBJ databases">
        <title>WGS of actinomycetes isolated from Thailand.</title>
        <authorList>
            <person name="Thawai C."/>
        </authorList>
    </citation>
    <scope>NUCLEOTIDE SEQUENCE [LARGE SCALE GENOMIC DNA]</scope>
    <source>
        <strain evidence="2 3">CA3R110</strain>
    </source>
</reference>
<dbReference type="Proteomes" id="UP000621510">
    <property type="component" value="Unassembled WGS sequence"/>
</dbReference>
<evidence type="ECO:0000313" key="3">
    <source>
        <dbReference type="Proteomes" id="UP000621510"/>
    </source>
</evidence>
<dbReference type="RefSeq" id="WP_201852291.1">
    <property type="nucleotide sequence ID" value="NZ_JAERRG010000007.1"/>
</dbReference>
<gene>
    <name evidence="2" type="ORF">JK364_18845</name>
</gene>
<dbReference type="Pfam" id="PF19979">
    <property type="entry name" value="DUF6415"/>
    <property type="match status" value="1"/>
</dbReference>
<organism evidence="2 3">
    <name type="scientific">Streptomyces endocoffeicus</name>
    <dbReference type="NCBI Taxonomy" id="2898945"/>
    <lineage>
        <taxon>Bacteria</taxon>
        <taxon>Bacillati</taxon>
        <taxon>Actinomycetota</taxon>
        <taxon>Actinomycetes</taxon>
        <taxon>Kitasatosporales</taxon>
        <taxon>Streptomycetaceae</taxon>
        <taxon>Streptomyces</taxon>
    </lineage>
</organism>
<dbReference type="EMBL" id="JAERRG010000007">
    <property type="protein sequence ID" value="MBL1114435.1"/>
    <property type="molecule type" value="Genomic_DNA"/>
</dbReference>
<name>A0ABS1PQN4_9ACTN</name>
<evidence type="ECO:0000256" key="1">
    <source>
        <dbReference type="SAM" id="MobiDB-lite"/>
    </source>
</evidence>
<dbReference type="InterPro" id="IPR046300">
    <property type="entry name" value="DUF6415"/>
</dbReference>